<dbReference type="PANTHER" id="PTHR30438">
    <property type="entry name" value="36 KDA ANTIGEN-RELATED"/>
    <property type="match status" value="1"/>
</dbReference>
<dbReference type="SUPFAM" id="SSF56954">
    <property type="entry name" value="Outer membrane efflux proteins (OEP)"/>
    <property type="match status" value="1"/>
</dbReference>
<keyword evidence="1" id="KW-0812">Transmembrane</keyword>
<feature type="transmembrane region" description="Helical" evidence="1">
    <location>
        <begin position="12"/>
        <end position="34"/>
    </location>
</feature>
<dbReference type="Pfam" id="PF25917">
    <property type="entry name" value="BSH_RND"/>
    <property type="match status" value="1"/>
</dbReference>
<evidence type="ECO:0000259" key="2">
    <source>
        <dbReference type="Pfam" id="PF25917"/>
    </source>
</evidence>
<dbReference type="SUPFAM" id="SSF111369">
    <property type="entry name" value="HlyD-like secretion proteins"/>
    <property type="match status" value="2"/>
</dbReference>
<accession>A0A644Y7E3</accession>
<organism evidence="3">
    <name type="scientific">bioreactor metagenome</name>
    <dbReference type="NCBI Taxonomy" id="1076179"/>
    <lineage>
        <taxon>unclassified sequences</taxon>
        <taxon>metagenomes</taxon>
        <taxon>ecological metagenomes</taxon>
    </lineage>
</organism>
<keyword evidence="1" id="KW-1133">Transmembrane helix</keyword>
<dbReference type="EMBL" id="VSSQ01004215">
    <property type="protein sequence ID" value="MPM24229.1"/>
    <property type="molecule type" value="Genomic_DNA"/>
</dbReference>
<dbReference type="Gene3D" id="1.10.287.470">
    <property type="entry name" value="Helix hairpin bin"/>
    <property type="match status" value="1"/>
</dbReference>
<dbReference type="InterPro" id="IPR058625">
    <property type="entry name" value="MdtA-like_BSH"/>
</dbReference>
<reference evidence="3" key="1">
    <citation type="submission" date="2019-08" db="EMBL/GenBank/DDBJ databases">
        <authorList>
            <person name="Kucharzyk K."/>
            <person name="Murdoch R.W."/>
            <person name="Higgins S."/>
            <person name="Loffler F."/>
        </authorList>
    </citation>
    <scope>NUCLEOTIDE SEQUENCE</scope>
</reference>
<keyword evidence="1" id="KW-0472">Membrane</keyword>
<gene>
    <name evidence="3" type="ORF">SDC9_70710</name>
</gene>
<dbReference type="AlphaFoldDB" id="A0A644Y7E3"/>
<feature type="domain" description="Multidrug resistance protein MdtA-like barrel-sandwich hybrid" evidence="2">
    <location>
        <begin position="50"/>
        <end position="242"/>
    </location>
</feature>
<dbReference type="PANTHER" id="PTHR30438:SF1">
    <property type="entry name" value="36 KDA ANTIGEN"/>
    <property type="match status" value="1"/>
</dbReference>
<dbReference type="Gene3D" id="2.40.50.100">
    <property type="match status" value="1"/>
</dbReference>
<name>A0A644Y7E3_9ZZZZ</name>
<proteinExistence type="predicted"/>
<evidence type="ECO:0000256" key="1">
    <source>
        <dbReference type="SAM" id="Phobius"/>
    </source>
</evidence>
<evidence type="ECO:0000313" key="3">
    <source>
        <dbReference type="EMBL" id="MPM24229.1"/>
    </source>
</evidence>
<protein>
    <recommendedName>
        <fullName evidence="2">Multidrug resistance protein MdtA-like barrel-sandwich hybrid domain-containing protein</fullName>
    </recommendedName>
</protein>
<dbReference type="Gene3D" id="2.40.30.170">
    <property type="match status" value="1"/>
</dbReference>
<comment type="caution">
    <text evidence="3">The sequence shown here is derived from an EMBL/GenBank/DDBJ whole genome shotgun (WGS) entry which is preliminary data.</text>
</comment>
<sequence>MEKEKTENIRNLQIALVGLIVVIVILFIIGWIIYKPEPVIIQGSAEASEVRVSGKIPGRIQQFLTEEGQRVERGDTLVLIDSPEIHAKLAQATAAQNAAMAQDRKAQKGARTEVIQGAYEMWQKSEVGVDIAKKSYDRVQRLFDKGVVPAQKRDEAEAQYQAAVAQAAAAKSQYDMAKNGAEIEDKAAALALVDRAQGAVQEVEAYMKETVLIAPVSGEVTEIFPKQGELVGTGAPILNIVDLNDIWFTFNVREDLLNDMKKGAEITVKIPALGNMEAKLEITYIKAMASFATWKATKTTGDFDLKTFEIRAKPVEPIKDLRPGMSALVMNVKYNNSL</sequence>